<evidence type="ECO:0000313" key="2">
    <source>
        <dbReference type="Proteomes" id="UP001164250"/>
    </source>
</evidence>
<gene>
    <name evidence="1" type="ORF">Patl1_22319</name>
</gene>
<protein>
    <submittedName>
        <fullName evidence="1">Uncharacterized protein</fullName>
    </submittedName>
</protein>
<dbReference type="EMBL" id="CM047909">
    <property type="protein sequence ID" value="KAJ0079195.1"/>
    <property type="molecule type" value="Genomic_DNA"/>
</dbReference>
<organism evidence="1 2">
    <name type="scientific">Pistacia atlantica</name>
    <dbReference type="NCBI Taxonomy" id="434234"/>
    <lineage>
        <taxon>Eukaryota</taxon>
        <taxon>Viridiplantae</taxon>
        <taxon>Streptophyta</taxon>
        <taxon>Embryophyta</taxon>
        <taxon>Tracheophyta</taxon>
        <taxon>Spermatophyta</taxon>
        <taxon>Magnoliopsida</taxon>
        <taxon>eudicotyledons</taxon>
        <taxon>Gunneridae</taxon>
        <taxon>Pentapetalae</taxon>
        <taxon>rosids</taxon>
        <taxon>malvids</taxon>
        <taxon>Sapindales</taxon>
        <taxon>Anacardiaceae</taxon>
        <taxon>Pistacia</taxon>
    </lineage>
</organism>
<name>A0ACC0ZWW9_9ROSI</name>
<reference evidence="2" key="1">
    <citation type="journal article" date="2023" name="G3 (Bethesda)">
        <title>Genome assembly and association tests identify interacting loci associated with vigor, precocity, and sex in interspecific pistachio rootstocks.</title>
        <authorList>
            <person name="Palmer W."/>
            <person name="Jacygrad E."/>
            <person name="Sagayaradj S."/>
            <person name="Cavanaugh K."/>
            <person name="Han R."/>
            <person name="Bertier L."/>
            <person name="Beede B."/>
            <person name="Kafkas S."/>
            <person name="Golino D."/>
            <person name="Preece J."/>
            <person name="Michelmore R."/>
        </authorList>
    </citation>
    <scope>NUCLEOTIDE SEQUENCE [LARGE SCALE GENOMIC DNA]</scope>
</reference>
<dbReference type="Proteomes" id="UP001164250">
    <property type="component" value="Chromosome 13"/>
</dbReference>
<proteinExistence type="predicted"/>
<evidence type="ECO:0000313" key="1">
    <source>
        <dbReference type="EMBL" id="KAJ0079195.1"/>
    </source>
</evidence>
<comment type="caution">
    <text evidence="1">The sequence shown here is derived from an EMBL/GenBank/DDBJ whole genome shotgun (WGS) entry which is preliminary data.</text>
</comment>
<sequence>MALHLFISIPTPSLFFCFIFDILTDEYLFHPSQACMLFRFIIQERERERMHIRIVCSVRDEVIHLH</sequence>
<keyword evidence="2" id="KW-1185">Reference proteome</keyword>
<accession>A0ACC0ZWW9</accession>